<comment type="caution">
    <text evidence="1">The sequence shown here is derived from an EMBL/GenBank/DDBJ whole genome shotgun (WGS) entry which is preliminary data.</text>
</comment>
<proteinExistence type="predicted"/>
<evidence type="ECO:0000313" key="1">
    <source>
        <dbReference type="EMBL" id="GAY51973.1"/>
    </source>
</evidence>
<keyword evidence="2" id="KW-1185">Reference proteome</keyword>
<dbReference type="AlphaFoldDB" id="A0A2H5PHY5"/>
<dbReference type="EMBL" id="BDQV01000076">
    <property type="protein sequence ID" value="GAY51973.1"/>
    <property type="molecule type" value="Genomic_DNA"/>
</dbReference>
<name>A0A2H5PHY5_CITUN</name>
<dbReference type="PANTHER" id="PTHR31354">
    <property type="entry name" value="OS01G0793500 PROTEIN"/>
    <property type="match status" value="1"/>
</dbReference>
<dbReference type="Proteomes" id="UP000236630">
    <property type="component" value="Unassembled WGS sequence"/>
</dbReference>
<dbReference type="PANTHER" id="PTHR31354:SF2">
    <property type="entry name" value="OS01G0793500 PROTEIN"/>
    <property type="match status" value="1"/>
</dbReference>
<accession>A0A2H5PHY5</accession>
<organism evidence="1 2">
    <name type="scientific">Citrus unshiu</name>
    <name type="common">Satsuma mandarin</name>
    <name type="synonym">Citrus nobilis var. unshiu</name>
    <dbReference type="NCBI Taxonomy" id="55188"/>
    <lineage>
        <taxon>Eukaryota</taxon>
        <taxon>Viridiplantae</taxon>
        <taxon>Streptophyta</taxon>
        <taxon>Embryophyta</taxon>
        <taxon>Tracheophyta</taxon>
        <taxon>Spermatophyta</taxon>
        <taxon>Magnoliopsida</taxon>
        <taxon>eudicotyledons</taxon>
        <taxon>Gunneridae</taxon>
        <taxon>Pentapetalae</taxon>
        <taxon>rosids</taxon>
        <taxon>malvids</taxon>
        <taxon>Sapindales</taxon>
        <taxon>Rutaceae</taxon>
        <taxon>Aurantioideae</taxon>
        <taxon>Citrus</taxon>
    </lineage>
</organism>
<sequence>MDGGVVLRCWEEWLTGAYAGYTVDCLRESEGMLWVGESEHENDKVKLPDLLNCCDDMELIVQRFLSIFRRQQVASGMTMWNHIQPAYAANMLMGSQHHMYCVPFVLEMYKEAGLFDPIASSIRATEFTVQDAYLVRFFENNSSRLPKWCNDADTVKLPNCQIRGKYRLELPVYNVLDPYPNMNERTGSGLANLNLFSPVANRDWEIQWFGIC</sequence>
<dbReference type="STRING" id="55188.A0A2H5PHY5"/>
<reference evidence="1 2" key="1">
    <citation type="journal article" date="2017" name="Front. Genet.">
        <title>Draft sequencing of the heterozygous diploid genome of Satsuma (Citrus unshiu Marc.) using a hybrid assembly approach.</title>
        <authorList>
            <person name="Shimizu T."/>
            <person name="Tanizawa Y."/>
            <person name="Mochizuki T."/>
            <person name="Nagasaki H."/>
            <person name="Yoshioka T."/>
            <person name="Toyoda A."/>
            <person name="Fujiyama A."/>
            <person name="Kaminuma E."/>
            <person name="Nakamura Y."/>
        </authorList>
    </citation>
    <scope>NUCLEOTIDE SEQUENCE [LARGE SCALE GENOMIC DNA]</scope>
    <source>
        <strain evidence="2">cv. Miyagawa wase</strain>
    </source>
</reference>
<protein>
    <submittedName>
        <fullName evidence="1">Uncharacterized protein</fullName>
    </submittedName>
</protein>
<gene>
    <name evidence="1" type="ORF">CUMW_138390</name>
</gene>
<evidence type="ECO:0000313" key="2">
    <source>
        <dbReference type="Proteomes" id="UP000236630"/>
    </source>
</evidence>